<accession>A0A059FCD7</accession>
<dbReference type="SUPFAM" id="SSF109604">
    <property type="entry name" value="HD-domain/PDEase-like"/>
    <property type="match status" value="1"/>
</dbReference>
<dbReference type="RefSeq" id="WP_035582231.1">
    <property type="nucleotide sequence ID" value="NZ_ARYJ01000006.1"/>
</dbReference>
<dbReference type="InterPro" id="IPR006674">
    <property type="entry name" value="HD_domain"/>
</dbReference>
<dbReference type="STRING" id="1280952.HJA_11390"/>
<sequence>MADGHAVGERAKFREMLEGTKEDWEIIAEHSRIFNKGLAKRVLDHLRLLDGDFGGFPIDRLEHSLQTATRAHRDGRDEEYVVCALLHDIGDTLGSMNHPDVAAAILKPFVSEENLWMVANHGAFQGYYFFEYLGLDKNMREQFKDSPHYQRCAEFCHKYDQAAFDPDYESEPLEFFEPMVERVFSKPKNSMYLKAMKSAE</sequence>
<feature type="domain" description="HD" evidence="1">
    <location>
        <begin position="60"/>
        <end position="121"/>
    </location>
</feature>
<comment type="caution">
    <text evidence="2">The sequence shown here is derived from an EMBL/GenBank/DDBJ whole genome shotgun (WGS) entry which is preliminary data.</text>
</comment>
<protein>
    <recommendedName>
        <fullName evidence="1">HD domain-containing protein</fullName>
    </recommendedName>
</protein>
<dbReference type="OrthoDB" id="9802857at2"/>
<keyword evidence="3" id="KW-1185">Reference proteome</keyword>
<proteinExistence type="predicted"/>
<evidence type="ECO:0000313" key="3">
    <source>
        <dbReference type="Proteomes" id="UP000024816"/>
    </source>
</evidence>
<dbReference type="PATRIC" id="fig|1280952.3.peg.2278"/>
<dbReference type="Pfam" id="PF01966">
    <property type="entry name" value="HD"/>
    <property type="match status" value="1"/>
</dbReference>
<evidence type="ECO:0000259" key="1">
    <source>
        <dbReference type="Pfam" id="PF01966"/>
    </source>
</evidence>
<dbReference type="PANTHER" id="PTHR40202">
    <property type="match status" value="1"/>
</dbReference>
<dbReference type="Gene3D" id="1.10.3210.10">
    <property type="entry name" value="Hypothetical protein af1432"/>
    <property type="match status" value="1"/>
</dbReference>
<dbReference type="InterPro" id="IPR052567">
    <property type="entry name" value="OP_Dioxygenase"/>
</dbReference>
<dbReference type="PANTHER" id="PTHR40202:SF1">
    <property type="entry name" value="HD DOMAIN-CONTAINING PROTEIN"/>
    <property type="match status" value="1"/>
</dbReference>
<gene>
    <name evidence="2" type="ORF">HJA_11390</name>
</gene>
<evidence type="ECO:0000313" key="2">
    <source>
        <dbReference type="EMBL" id="KCZ88183.1"/>
    </source>
</evidence>
<dbReference type="AlphaFoldDB" id="A0A059FCD7"/>
<name>A0A059FCD7_9PROT</name>
<organism evidence="2 3">
    <name type="scientific">Hyphomonas jannaschiana VP2</name>
    <dbReference type="NCBI Taxonomy" id="1280952"/>
    <lineage>
        <taxon>Bacteria</taxon>
        <taxon>Pseudomonadati</taxon>
        <taxon>Pseudomonadota</taxon>
        <taxon>Alphaproteobacteria</taxon>
        <taxon>Hyphomonadales</taxon>
        <taxon>Hyphomonadaceae</taxon>
        <taxon>Hyphomonas</taxon>
    </lineage>
</organism>
<dbReference type="EMBL" id="ARYJ01000006">
    <property type="protein sequence ID" value="KCZ88183.1"/>
    <property type="molecule type" value="Genomic_DNA"/>
</dbReference>
<dbReference type="eggNOG" id="COG4341">
    <property type="taxonomic scope" value="Bacteria"/>
</dbReference>
<dbReference type="Proteomes" id="UP000024816">
    <property type="component" value="Unassembled WGS sequence"/>
</dbReference>
<reference evidence="2 3" key="1">
    <citation type="journal article" date="2014" name="Antonie Van Leeuwenhoek">
        <title>Hyphomonas beringensis sp. nov. and Hyphomonas chukchiensis sp. nov., isolated from surface seawater of the Bering Sea and Chukchi Sea.</title>
        <authorList>
            <person name="Li C."/>
            <person name="Lai Q."/>
            <person name="Li G."/>
            <person name="Dong C."/>
            <person name="Wang J."/>
            <person name="Liao Y."/>
            <person name="Shao Z."/>
        </authorList>
    </citation>
    <scope>NUCLEOTIDE SEQUENCE [LARGE SCALE GENOMIC DNA]</scope>
    <source>
        <strain evidence="2 3">VP2</strain>
    </source>
</reference>